<comment type="similarity">
    <text evidence="3 13">Belongs to the cytochrome P450 family.</text>
</comment>
<evidence type="ECO:0000256" key="12">
    <source>
        <dbReference type="ARBA" id="ARBA00023136"/>
    </source>
</evidence>
<dbReference type="InterPro" id="IPR024204">
    <property type="entry name" value="Cyt_P450_CYP7A1-type"/>
</dbReference>
<evidence type="ECO:0000313" key="14">
    <source>
        <dbReference type="EMBL" id="KAH0627640.1"/>
    </source>
</evidence>
<evidence type="ECO:0000256" key="8">
    <source>
        <dbReference type="ARBA" id="ARBA00022824"/>
    </source>
</evidence>
<keyword evidence="8 13" id="KW-0256">Endoplasmic reticulum</keyword>
<evidence type="ECO:0000256" key="11">
    <source>
        <dbReference type="ARBA" id="ARBA00023098"/>
    </source>
</evidence>
<dbReference type="InterPro" id="IPR036396">
    <property type="entry name" value="Cyt_P450_sf"/>
</dbReference>
<dbReference type="Proteomes" id="UP000826234">
    <property type="component" value="Unassembled WGS sequence"/>
</dbReference>
<keyword evidence="4" id="KW-0444">Lipid biosynthesis</keyword>
<protein>
    <submittedName>
        <fullName evidence="14">Uncharacterized protein</fullName>
    </submittedName>
</protein>
<comment type="caution">
    <text evidence="14">The sequence shown here is derived from an EMBL/GenBank/DDBJ whole genome shotgun (WGS) entry which is preliminary data.</text>
</comment>
<organism evidence="14 15">
    <name type="scientific">Phrynosoma platyrhinos</name>
    <name type="common">Desert horned lizard</name>
    <dbReference type="NCBI Taxonomy" id="52577"/>
    <lineage>
        <taxon>Eukaryota</taxon>
        <taxon>Metazoa</taxon>
        <taxon>Chordata</taxon>
        <taxon>Craniata</taxon>
        <taxon>Vertebrata</taxon>
        <taxon>Euteleostomi</taxon>
        <taxon>Lepidosauria</taxon>
        <taxon>Squamata</taxon>
        <taxon>Bifurcata</taxon>
        <taxon>Unidentata</taxon>
        <taxon>Episquamata</taxon>
        <taxon>Toxicofera</taxon>
        <taxon>Iguania</taxon>
        <taxon>Phrynosomatidae</taxon>
        <taxon>Phrynosomatinae</taxon>
        <taxon>Phrynosoma</taxon>
    </lineage>
</organism>
<keyword evidence="6" id="KW-0812">Transmembrane</keyword>
<reference evidence="14 15" key="1">
    <citation type="journal article" date="2022" name="Gigascience">
        <title>A chromosome-level genome assembly and annotation of the desert horned lizard, Phrynosoma platyrhinos, provides insight into chromosomal rearrangements among reptiles.</title>
        <authorList>
            <person name="Koochekian N."/>
            <person name="Ascanio A."/>
            <person name="Farleigh K."/>
            <person name="Card D.C."/>
            <person name="Schield D.R."/>
            <person name="Castoe T.A."/>
            <person name="Jezkova T."/>
        </authorList>
    </citation>
    <scope>NUCLEOTIDE SEQUENCE [LARGE SCALE GENOMIC DNA]</scope>
    <source>
        <strain evidence="14">NK-2021</strain>
    </source>
</reference>
<accession>A0ABQ7TD34</accession>
<dbReference type="InterPro" id="IPR002403">
    <property type="entry name" value="Cyt_P450_E_grp-IV"/>
</dbReference>
<name>A0ABQ7TD34_PHRPL</name>
<evidence type="ECO:0000256" key="4">
    <source>
        <dbReference type="ARBA" id="ARBA00022516"/>
    </source>
</evidence>
<keyword evidence="15" id="KW-1185">Reference proteome</keyword>
<dbReference type="PRINTS" id="PR00385">
    <property type="entry name" value="P450"/>
</dbReference>
<keyword evidence="12 13" id="KW-0472">Membrane</keyword>
<evidence type="ECO:0000256" key="6">
    <source>
        <dbReference type="ARBA" id="ARBA00022692"/>
    </source>
</evidence>
<keyword evidence="10 13" id="KW-0408">Iron</keyword>
<comment type="subcellular location">
    <subcellularLocation>
        <location evidence="2">Endoplasmic reticulum membrane</location>
        <topology evidence="2">Single-pass membrane protein</topology>
    </subcellularLocation>
</comment>
<comment type="cofactor">
    <cofactor evidence="1 13">
        <name>heme</name>
        <dbReference type="ChEBI" id="CHEBI:30413"/>
    </cofactor>
</comment>
<evidence type="ECO:0000256" key="5">
    <source>
        <dbReference type="ARBA" id="ARBA00022617"/>
    </source>
</evidence>
<dbReference type="PANTHER" id="PTHR24306:SF0">
    <property type="entry name" value="7-ALPHA-HYDROXYCHOLEST-4-EN-3-ONE 12-ALPHA-HYDROXYLASE"/>
    <property type="match status" value="1"/>
</dbReference>
<keyword evidence="5 13" id="KW-0349">Heme</keyword>
<keyword evidence="11" id="KW-0443">Lipid metabolism</keyword>
<evidence type="ECO:0000256" key="9">
    <source>
        <dbReference type="ARBA" id="ARBA00022989"/>
    </source>
</evidence>
<dbReference type="SUPFAM" id="SSF48264">
    <property type="entry name" value="Cytochrome P450"/>
    <property type="match status" value="1"/>
</dbReference>
<gene>
    <name evidence="14" type="ORF">JD844_003661</name>
</gene>
<sequence>MTFWETVLCASLASLLAIVLGGLYMIGAFRKRKPKEPPLDKGFIPWLGHGISFKKSPNAFLEGMRKKHGDIFTCLVGGNYLHFVLDPGTYEHLTRKSEDKLDFLEFASMISLNTFCYQPNEAHKKVARMNSKHLKGKSLAILDHKLMEILQPLMLQSQGSREGERSWQEDGLFHFSYKTIFQAAFLTLFGTEPENKENLKESELAQCEEMFEMFLKFDHFFPQMAFGMLDSSGKKETERLRNIFWDILSVEKVYQKENVSTWISEHDRQLDEIGMSEDTRTKFMFLHLWVSQVNTGPAVFWILTYLLKYPEAMKAVKEEVYRVLREIGQEVKPGNPFIHLALDMIKTPLLDSTIEETLRLRVSPFLFRSVKQDVDVKMADGKEYILRKGDALLLFPFLALHMDPEIHPEPHTFKYDRFVNPDGTRKEFYKNGEKLKHCIMPFGAGHSMCLGRFFAVSEMKIFIILMLSYFDMELVNPEEEIPPVEESSYGFGTLKPSHDIQFKYQLRF</sequence>
<dbReference type="PANTHER" id="PTHR24306">
    <property type="match status" value="1"/>
</dbReference>
<dbReference type="PIRSF" id="PIRSF000047">
    <property type="entry name" value="Cytochrome_CYPVIIA1"/>
    <property type="match status" value="1"/>
</dbReference>
<evidence type="ECO:0000256" key="2">
    <source>
        <dbReference type="ARBA" id="ARBA00004389"/>
    </source>
</evidence>
<dbReference type="Gene3D" id="1.10.630.10">
    <property type="entry name" value="Cytochrome P450"/>
    <property type="match status" value="1"/>
</dbReference>
<proteinExistence type="inferred from homology"/>
<dbReference type="Pfam" id="PF00067">
    <property type="entry name" value="p450"/>
    <property type="match status" value="1"/>
</dbReference>
<keyword evidence="7 13" id="KW-0479">Metal-binding</keyword>
<evidence type="ECO:0000256" key="7">
    <source>
        <dbReference type="ARBA" id="ARBA00022723"/>
    </source>
</evidence>
<evidence type="ECO:0000256" key="13">
    <source>
        <dbReference type="PIRNR" id="PIRNR000047"/>
    </source>
</evidence>
<evidence type="ECO:0000256" key="3">
    <source>
        <dbReference type="ARBA" id="ARBA00010617"/>
    </source>
</evidence>
<dbReference type="EMBL" id="JAIPUX010000521">
    <property type="protein sequence ID" value="KAH0627640.1"/>
    <property type="molecule type" value="Genomic_DNA"/>
</dbReference>
<keyword evidence="9" id="KW-1133">Transmembrane helix</keyword>
<evidence type="ECO:0000256" key="10">
    <source>
        <dbReference type="ARBA" id="ARBA00023004"/>
    </source>
</evidence>
<dbReference type="PRINTS" id="PR00465">
    <property type="entry name" value="EP450IV"/>
</dbReference>
<evidence type="ECO:0000313" key="15">
    <source>
        <dbReference type="Proteomes" id="UP000826234"/>
    </source>
</evidence>
<evidence type="ECO:0000256" key="1">
    <source>
        <dbReference type="ARBA" id="ARBA00001971"/>
    </source>
</evidence>
<dbReference type="InterPro" id="IPR001128">
    <property type="entry name" value="Cyt_P450"/>
</dbReference>